<feature type="domain" description="VWFA" evidence="1">
    <location>
        <begin position="1711"/>
        <end position="1885"/>
    </location>
</feature>
<dbReference type="InParanoid" id="H3GXA2"/>
<evidence type="ECO:0000313" key="2">
    <source>
        <dbReference type="EnsemblProtists" id="Phyra82207"/>
    </source>
</evidence>
<dbReference type="PANTHER" id="PTHR22796:SF1">
    <property type="entry name" value="VWFA DOMAIN-CONTAINING PROTEIN"/>
    <property type="match status" value="1"/>
</dbReference>
<organism evidence="2 3">
    <name type="scientific">Phytophthora ramorum</name>
    <name type="common">Sudden oak death agent</name>
    <dbReference type="NCBI Taxonomy" id="164328"/>
    <lineage>
        <taxon>Eukaryota</taxon>
        <taxon>Sar</taxon>
        <taxon>Stramenopiles</taxon>
        <taxon>Oomycota</taxon>
        <taxon>Peronosporomycetes</taxon>
        <taxon>Peronosporales</taxon>
        <taxon>Peronosporaceae</taxon>
        <taxon>Phytophthora</taxon>
    </lineage>
</organism>
<dbReference type="InterPro" id="IPR036465">
    <property type="entry name" value="vWFA_dom_sf"/>
</dbReference>
<dbReference type="VEuPathDB" id="FungiDB:KRP23_12556"/>
<dbReference type="SUPFAM" id="SSF52540">
    <property type="entry name" value="P-loop containing nucleoside triphosphate hydrolases"/>
    <property type="match status" value="1"/>
</dbReference>
<dbReference type="EnsemblProtists" id="Phyra82207">
    <property type="protein sequence ID" value="Phyra82207"/>
    <property type="gene ID" value="Phyra82207"/>
</dbReference>
<reference evidence="3" key="1">
    <citation type="journal article" date="2006" name="Science">
        <title>Phytophthora genome sequences uncover evolutionary origins and mechanisms of pathogenesis.</title>
        <authorList>
            <person name="Tyler B.M."/>
            <person name="Tripathy S."/>
            <person name="Zhang X."/>
            <person name="Dehal P."/>
            <person name="Jiang R.H."/>
            <person name="Aerts A."/>
            <person name="Arredondo F.D."/>
            <person name="Baxter L."/>
            <person name="Bensasson D."/>
            <person name="Beynon J.L."/>
            <person name="Chapman J."/>
            <person name="Damasceno C.M."/>
            <person name="Dorrance A.E."/>
            <person name="Dou D."/>
            <person name="Dickerman A.W."/>
            <person name="Dubchak I.L."/>
            <person name="Garbelotto M."/>
            <person name="Gijzen M."/>
            <person name="Gordon S.G."/>
            <person name="Govers F."/>
            <person name="Grunwald N.J."/>
            <person name="Huang W."/>
            <person name="Ivors K.L."/>
            <person name="Jones R.W."/>
            <person name="Kamoun S."/>
            <person name="Krampis K."/>
            <person name="Lamour K.H."/>
            <person name="Lee M.K."/>
            <person name="McDonald W.H."/>
            <person name="Medina M."/>
            <person name="Meijer H.J."/>
            <person name="Nordberg E.K."/>
            <person name="Maclean D.J."/>
            <person name="Ospina-Giraldo M.D."/>
            <person name="Morris P.F."/>
            <person name="Phuntumart V."/>
            <person name="Putnam N.H."/>
            <person name="Rash S."/>
            <person name="Rose J.K."/>
            <person name="Sakihama Y."/>
            <person name="Salamov A.A."/>
            <person name="Savidor A."/>
            <person name="Scheuring C.F."/>
            <person name="Smith B.M."/>
            <person name="Sobral B.W."/>
            <person name="Terry A."/>
            <person name="Torto-Alalibo T.A."/>
            <person name="Win J."/>
            <person name="Xu Z."/>
            <person name="Zhang H."/>
            <person name="Grigoriev I.V."/>
            <person name="Rokhsar D.S."/>
            <person name="Boore J.L."/>
        </authorList>
    </citation>
    <scope>NUCLEOTIDE SEQUENCE [LARGE SCALE GENOMIC DNA]</scope>
    <source>
        <strain evidence="3">Pr102</strain>
    </source>
</reference>
<dbReference type="Proteomes" id="UP000005238">
    <property type="component" value="Unassembled WGS sequence"/>
</dbReference>
<dbReference type="PROSITE" id="PS50234">
    <property type="entry name" value="VWFA"/>
    <property type="match status" value="1"/>
</dbReference>
<dbReference type="eggNOG" id="ENOG502QUF5">
    <property type="taxonomic scope" value="Eukaryota"/>
</dbReference>
<keyword evidence="3" id="KW-1185">Reference proteome</keyword>
<dbReference type="SMART" id="SM00327">
    <property type="entry name" value="VWA"/>
    <property type="match status" value="1"/>
</dbReference>
<protein>
    <recommendedName>
        <fullName evidence="1">VWFA domain-containing protein</fullName>
    </recommendedName>
</protein>
<name>H3GXA2_PHYRM</name>
<evidence type="ECO:0000259" key="1">
    <source>
        <dbReference type="PROSITE" id="PS50234"/>
    </source>
</evidence>
<dbReference type="STRING" id="164328.H3GXA2"/>
<proteinExistence type="predicted"/>
<dbReference type="InterPro" id="IPR027417">
    <property type="entry name" value="P-loop_NTPase"/>
</dbReference>
<sequence>MNQVDVLRLCRSLGMAVSDEDNTVLMHKFEFGEFDPSKYDADFARFIREKLAVGSDSSVHHEDDLESEEVLDIGSLFGKQSEVKAELDRLGFWDCNCESDLSVRDQGVFCIERCGGRGAHRQFVAFAWLGDSLFEPETIRGIPANVVFVGGAFPAIAVESATPSTTEVVTDSAIVTFCDFADWIVGKHLQFALELPHDEFLPTEARETLLHKFNRFPEDELVKLQDKFDEQLAAAKQRIGEDVSDVVQGIHNAMERDADLLFAVRNPATASQMDGARARYQDQLKFLNEFHVLSDLEDEMLTTLFMPERMQEKMRSLHDAYVYNSPEFDAILDWIMNGGEVDDSDNNSQNAMHPRQARFQRRWVDTIGEVMSKLSAAMRGQRIWQSTTDRGAQLQKNKEAAMNEAYDALREFLKRPSDRQLCAKVSRISFNPDCSAVNIKWSEEAEKEPTRAVRMYQLSSSPVQVFSLGSVEFEPGVALRKLAAVGTNQVVAVFVKGRKTLVRRLQFPVQLDPVDELEADDLDVRTFPKACLLCSVRANDRRVAFAFGGGDGRLGTVALYRFNESFSRLDAMREIDMDATFRLTAPFSDILLTERSLCALDANGDLQSFDLRTRQTSKKVSLGRCDSNASGLLCFSDELVLGRAGVENGRLRVDSISSEDHRALPSAVMGDVECNGLAAVGCVSDVLYVINATGSAGVVYASKLKVTVRSDAYRIQRYGNGARSTRLDGLRVGQHAGGDTTEHWLRVFFHVFEKFPVRSLLDSALSPQFSCPLAVSVAVTDNQDESSLNGVAEVTKEYFRNVMIDLRRLNKPLSGLDLSKSLTCTSSLQTRSVRRVLTAIVSFVPVQICRAEDNMLRLLRDGQDAAGFTNADNSSDSSDSAGTEASEIAQSIRFGLLSPLLESWSGRCAVVTSMGKQSTGKSYFLNHLTGTTFAISGSRCTDGAWMSLRFLSADILLVVLDFEGLGSFERSEQEDIFLSVLNASVSLFTVFRMESRFDKDIDGLFSRFQKGVPLIKNDSRLFRGFLYLSVKDVNMNDQQGVIDELAAKLNTVFEASREQNFLTEMYAGQVVINCTPPFGTMEFYQSMENDATKHLRALVAQVGDAAAGFRSGKDFLDCLRLVLAKISILDWTSMDKSTQNLRVTNAKQKLPGILRTGCHVPQSLVADVAISPHLKEAVVKVGTRDKAVLSLTEVYQAYPGFVTKWMALNAVISLDGIADDSIDFGFDVSLLDATKLEMIQNTLLALFRMCLALQSKDFDKSRLTVEDQKSFDAFVAFVLRRRKLKVSRWLRGAVVSVSTWNADEILRPQRRLRALAVLATKGNANVKRESTLAGTSVCSLELRTVTKLAQKWLNTLATTGALCKCTLHSVHKCTEMQCLHECFMTGCKNICGEKDHFHGQVDESRAFAEENGIALVVDLSEDSVAAAAVTHMCLGSHPCTEVCAVDGICEQKVCLKKSSRTYTGARGSFEYIYQEMNGSKKQCARGLGSGEQSHSDAEHSCLAQSSSDEANTVHYCDVRCPSCSYYCNKHHGHMGLHATSHGNMQKTHFLAKDKDIDIDDRKYQVGERGIAEMCNLFCTKMGRGHLHYLPCEGNGREKCVYTADASKDHRRHCEEELYPPPARAMDELLHAQFWTTIGWEDPSSEEERVLFAKCQFQCNAPEHDEEGKALSYCALNAWHQYEIKPEIDDGFAYVDGHKFACVHAVDSGRFHNIFVLDSSGSMNGQPWTDLLYACKEFGSNRWSDGGDSDVVSYVTFASHSNIHCEAVPLGDTLEMKLPFSGTGTSFEEGLRAANEVLSRNDFEKYKPVLIFFSDGHPRDINLGIALAQHIRSTYAKYDLKAFVVGFGNVNLPVLERMAAEMGGEYRHVLNGSELRMEFQRIAAVMRENDASLLVDA</sequence>
<dbReference type="InterPro" id="IPR002035">
    <property type="entry name" value="VWF_A"/>
</dbReference>
<dbReference type="PANTHER" id="PTHR22796">
    <property type="entry name" value="URG4-RELATED"/>
    <property type="match status" value="1"/>
</dbReference>
<dbReference type="Gene3D" id="3.40.50.300">
    <property type="entry name" value="P-loop containing nucleotide triphosphate hydrolases"/>
    <property type="match status" value="1"/>
</dbReference>
<dbReference type="HOGENOM" id="CLU_001283_1_0_1"/>
<reference evidence="2" key="2">
    <citation type="submission" date="2015-06" db="UniProtKB">
        <authorList>
            <consortium name="EnsemblProtists"/>
        </authorList>
    </citation>
    <scope>IDENTIFICATION</scope>
    <source>
        <strain evidence="2">Pr102</strain>
    </source>
</reference>
<accession>H3GXA2</accession>
<dbReference type="VEuPathDB" id="FungiDB:KRP22_12962"/>
<dbReference type="CDD" id="cd00198">
    <property type="entry name" value="vWFA"/>
    <property type="match status" value="1"/>
</dbReference>
<dbReference type="Pfam" id="PF00092">
    <property type="entry name" value="VWA"/>
    <property type="match status" value="1"/>
</dbReference>
<dbReference type="SUPFAM" id="SSF53300">
    <property type="entry name" value="vWA-like"/>
    <property type="match status" value="1"/>
</dbReference>
<dbReference type="EMBL" id="DS566066">
    <property type="status" value="NOT_ANNOTATED_CDS"/>
    <property type="molecule type" value="Genomic_DNA"/>
</dbReference>
<evidence type="ECO:0000313" key="3">
    <source>
        <dbReference type="Proteomes" id="UP000005238"/>
    </source>
</evidence>
<dbReference type="Gene3D" id="3.40.50.410">
    <property type="entry name" value="von Willebrand factor, type A domain"/>
    <property type="match status" value="1"/>
</dbReference>